<accession>A0A9Q1GX29</accession>
<gene>
    <name evidence="2" type="ORF">Cgig2_033849</name>
</gene>
<dbReference type="Proteomes" id="UP001153076">
    <property type="component" value="Unassembled WGS sequence"/>
</dbReference>
<sequence length="190" mass="21177">MSAMTDTIMQQVTEQVKKAMEAASSPRPLPHFDYMPNTGCQPSHRHTLELSHHHSDGLRETTYPDRTADHREKTATAVARARDGQPSQPQPQRCTQRTPDEPPGSRSKSKPRDLEGKRPDDNALLSIARAVNVLAAPHLERGVFLRKEREPIRPEPLDVECCTEIVATIAGGYVEGITRFAWKAQLRGAL</sequence>
<organism evidence="2 3">
    <name type="scientific">Carnegiea gigantea</name>
    <dbReference type="NCBI Taxonomy" id="171969"/>
    <lineage>
        <taxon>Eukaryota</taxon>
        <taxon>Viridiplantae</taxon>
        <taxon>Streptophyta</taxon>
        <taxon>Embryophyta</taxon>
        <taxon>Tracheophyta</taxon>
        <taxon>Spermatophyta</taxon>
        <taxon>Magnoliopsida</taxon>
        <taxon>eudicotyledons</taxon>
        <taxon>Gunneridae</taxon>
        <taxon>Pentapetalae</taxon>
        <taxon>Caryophyllales</taxon>
        <taxon>Cactineae</taxon>
        <taxon>Cactaceae</taxon>
        <taxon>Cactoideae</taxon>
        <taxon>Echinocereeae</taxon>
        <taxon>Carnegiea</taxon>
    </lineage>
</organism>
<protein>
    <submittedName>
        <fullName evidence="2">Uncharacterized protein</fullName>
    </submittedName>
</protein>
<name>A0A9Q1GX29_9CARY</name>
<keyword evidence="3" id="KW-1185">Reference proteome</keyword>
<evidence type="ECO:0000313" key="2">
    <source>
        <dbReference type="EMBL" id="KAJ8426991.1"/>
    </source>
</evidence>
<evidence type="ECO:0000313" key="3">
    <source>
        <dbReference type="Proteomes" id="UP001153076"/>
    </source>
</evidence>
<feature type="compositionally biased region" description="Basic and acidic residues" evidence="1">
    <location>
        <begin position="110"/>
        <end position="120"/>
    </location>
</feature>
<feature type="compositionally biased region" description="Low complexity" evidence="1">
    <location>
        <begin position="85"/>
        <end position="97"/>
    </location>
</feature>
<feature type="compositionally biased region" description="Basic and acidic residues" evidence="1">
    <location>
        <begin position="51"/>
        <end position="74"/>
    </location>
</feature>
<feature type="region of interest" description="Disordered" evidence="1">
    <location>
        <begin position="51"/>
        <end position="120"/>
    </location>
</feature>
<dbReference type="EMBL" id="JAKOGI010001205">
    <property type="protein sequence ID" value="KAJ8426991.1"/>
    <property type="molecule type" value="Genomic_DNA"/>
</dbReference>
<dbReference type="AlphaFoldDB" id="A0A9Q1GX29"/>
<proteinExistence type="predicted"/>
<evidence type="ECO:0000256" key="1">
    <source>
        <dbReference type="SAM" id="MobiDB-lite"/>
    </source>
</evidence>
<reference evidence="2" key="1">
    <citation type="submission" date="2022-04" db="EMBL/GenBank/DDBJ databases">
        <title>Carnegiea gigantea Genome sequencing and assembly v2.</title>
        <authorList>
            <person name="Copetti D."/>
            <person name="Sanderson M.J."/>
            <person name="Burquez A."/>
            <person name="Wojciechowski M.F."/>
        </authorList>
    </citation>
    <scope>NUCLEOTIDE SEQUENCE</scope>
    <source>
        <strain evidence="2">SGP5-SGP5p</strain>
        <tissue evidence="2">Aerial part</tissue>
    </source>
</reference>
<dbReference type="OrthoDB" id="1740536at2759"/>
<comment type="caution">
    <text evidence="2">The sequence shown here is derived from an EMBL/GenBank/DDBJ whole genome shotgun (WGS) entry which is preliminary data.</text>
</comment>